<reference evidence="4" key="2">
    <citation type="submission" date="2010-01" db="EMBL/GenBank/DDBJ databases">
        <title>The complete genome of Conexibacter woesei DSM 14684.</title>
        <authorList>
            <consortium name="US DOE Joint Genome Institute (JGI-PGF)"/>
            <person name="Lucas S."/>
            <person name="Copeland A."/>
            <person name="Lapidus A."/>
            <person name="Glavina del Rio T."/>
            <person name="Dalin E."/>
            <person name="Tice H."/>
            <person name="Bruce D."/>
            <person name="Goodwin L."/>
            <person name="Pitluck S."/>
            <person name="Kyrpides N."/>
            <person name="Mavromatis K."/>
            <person name="Ivanova N."/>
            <person name="Mikhailova N."/>
            <person name="Chertkov O."/>
            <person name="Brettin T."/>
            <person name="Detter J.C."/>
            <person name="Han C."/>
            <person name="Larimer F."/>
            <person name="Land M."/>
            <person name="Hauser L."/>
            <person name="Markowitz V."/>
            <person name="Cheng J.-F."/>
            <person name="Hugenholtz P."/>
            <person name="Woyke T."/>
            <person name="Wu D."/>
            <person name="Pukall R."/>
            <person name="Steenblock K."/>
            <person name="Schneider S."/>
            <person name="Klenk H.-P."/>
            <person name="Eisen J.A."/>
        </authorList>
    </citation>
    <scope>NUCLEOTIDE SEQUENCE [LARGE SCALE GENOMIC DNA]</scope>
    <source>
        <strain evidence="4">DSM 14684 / CIP 108061 / JCM 11494 / NBRC 100937 / ID131577</strain>
    </source>
</reference>
<evidence type="ECO:0000256" key="1">
    <source>
        <dbReference type="SAM" id="MobiDB-lite"/>
    </source>
</evidence>
<dbReference type="OrthoDB" id="6717945at2"/>
<dbReference type="SUPFAM" id="SSF49503">
    <property type="entry name" value="Cupredoxins"/>
    <property type="match status" value="1"/>
</dbReference>
<feature type="transmembrane region" description="Helical" evidence="2">
    <location>
        <begin position="7"/>
        <end position="24"/>
    </location>
</feature>
<reference evidence="3 4" key="1">
    <citation type="journal article" date="2010" name="Stand. Genomic Sci.">
        <title>Complete genome sequence of Conexibacter woesei type strain (ID131577).</title>
        <authorList>
            <person name="Pukall R."/>
            <person name="Lapidus A."/>
            <person name="Glavina Del Rio T."/>
            <person name="Copeland A."/>
            <person name="Tice H."/>
            <person name="Cheng J.-F."/>
            <person name="Lucas S."/>
            <person name="Chen F."/>
            <person name="Nolan M."/>
            <person name="Bruce D."/>
            <person name="Goodwin L."/>
            <person name="Pitluck S."/>
            <person name="Mavromatis K."/>
            <person name="Ivanova N."/>
            <person name="Ovchinnikova G."/>
            <person name="Pati A."/>
            <person name="Chen A."/>
            <person name="Palaniappan K."/>
            <person name="Land M."/>
            <person name="Hauser L."/>
            <person name="Chang Y.-J."/>
            <person name="Jeffries C.D."/>
            <person name="Chain P."/>
            <person name="Meincke L."/>
            <person name="Sims D."/>
            <person name="Brettin T."/>
            <person name="Detter J.C."/>
            <person name="Rohde M."/>
            <person name="Goeker M."/>
            <person name="Bristow J."/>
            <person name="Eisen J.A."/>
            <person name="Markowitz V."/>
            <person name="Kyrpides N.C."/>
            <person name="Klenk H.-P."/>
            <person name="Hugenholtz P."/>
        </authorList>
    </citation>
    <scope>NUCLEOTIDE SEQUENCE [LARGE SCALE GENOMIC DNA]</scope>
    <source>
        <strain evidence="4">DSM 14684 / CIP 108061 / JCM 11494 / NBRC 100937 / ID131577</strain>
    </source>
</reference>
<sequence length="155" mass="16304" precursor="true">MNPTQRVLVIVGVVVVAALGFVLLKASDDSSTSDQPSDQSISAPAQRTTTPDEARAPATRTAPARAAEPAVARIVVRDGEPVDGVKRLVFRKGETIRFTVDADAPEEVHLHGYDVARDVGPGQPATFAVPANIEGIFEAELEHAGTEIASITVEP</sequence>
<dbReference type="HOGENOM" id="CLU_1692494_0_0_11"/>
<protein>
    <recommendedName>
        <fullName evidence="5">EfeO-type cupredoxin-like domain-containing protein</fullName>
    </recommendedName>
</protein>
<keyword evidence="2" id="KW-0472">Membrane</keyword>
<accession>D3FBL1</accession>
<keyword evidence="2" id="KW-1133">Transmembrane helix</keyword>
<evidence type="ECO:0000256" key="2">
    <source>
        <dbReference type="SAM" id="Phobius"/>
    </source>
</evidence>
<keyword evidence="2" id="KW-0812">Transmembrane</keyword>
<feature type="compositionally biased region" description="Low complexity" evidence="1">
    <location>
        <begin position="27"/>
        <end position="49"/>
    </location>
</feature>
<keyword evidence="4" id="KW-1185">Reference proteome</keyword>
<evidence type="ECO:0000313" key="4">
    <source>
        <dbReference type="Proteomes" id="UP000008229"/>
    </source>
</evidence>
<dbReference type="EMBL" id="CP001854">
    <property type="protein sequence ID" value="ADB49380.1"/>
    <property type="molecule type" value="Genomic_DNA"/>
</dbReference>
<dbReference type="STRING" id="469383.Cwoe_0947"/>
<evidence type="ECO:0000313" key="3">
    <source>
        <dbReference type="EMBL" id="ADB49380.1"/>
    </source>
</evidence>
<dbReference type="RefSeq" id="WP_012932433.1">
    <property type="nucleotide sequence ID" value="NC_013739.1"/>
</dbReference>
<organism evidence="3 4">
    <name type="scientific">Conexibacter woesei (strain DSM 14684 / CCUG 47730 / CIP 108061 / JCM 11494 / NBRC 100937 / ID131577)</name>
    <dbReference type="NCBI Taxonomy" id="469383"/>
    <lineage>
        <taxon>Bacteria</taxon>
        <taxon>Bacillati</taxon>
        <taxon>Actinomycetota</taxon>
        <taxon>Thermoleophilia</taxon>
        <taxon>Solirubrobacterales</taxon>
        <taxon>Conexibacteraceae</taxon>
        <taxon>Conexibacter</taxon>
    </lineage>
</organism>
<proteinExistence type="predicted"/>
<evidence type="ECO:0008006" key="5">
    <source>
        <dbReference type="Google" id="ProtNLM"/>
    </source>
</evidence>
<name>D3FBL1_CONWI</name>
<feature type="region of interest" description="Disordered" evidence="1">
    <location>
        <begin position="27"/>
        <end position="67"/>
    </location>
</feature>
<dbReference type="KEGG" id="cwo:Cwoe_0947"/>
<dbReference type="AlphaFoldDB" id="D3FBL1"/>
<gene>
    <name evidence="3" type="ordered locus">Cwoe_0947</name>
</gene>
<dbReference type="Gene3D" id="2.60.40.420">
    <property type="entry name" value="Cupredoxins - blue copper proteins"/>
    <property type="match status" value="1"/>
</dbReference>
<dbReference type="Proteomes" id="UP000008229">
    <property type="component" value="Chromosome"/>
</dbReference>
<dbReference type="InterPro" id="IPR008972">
    <property type="entry name" value="Cupredoxin"/>
</dbReference>
<feature type="compositionally biased region" description="Low complexity" evidence="1">
    <location>
        <begin position="56"/>
        <end position="67"/>
    </location>
</feature>